<dbReference type="PANTHER" id="PTHR11142:SF22">
    <property type="entry name" value="TRNA PSEUDOURIDINE SYNTHASE A 2"/>
    <property type="match status" value="1"/>
</dbReference>
<comment type="similarity">
    <text evidence="1 4 7">Belongs to the tRNA pseudouridine synthase TruA family.</text>
</comment>
<feature type="active site" description="Nucleophile" evidence="4 5">
    <location>
        <position position="53"/>
    </location>
</feature>
<keyword evidence="3 4" id="KW-0413">Isomerase</keyword>
<comment type="subunit">
    <text evidence="4">Homodimer.</text>
</comment>
<dbReference type="Proteomes" id="UP000224563">
    <property type="component" value="Unassembled WGS sequence"/>
</dbReference>
<accession>A0A2G3E596</accession>
<dbReference type="Pfam" id="PF01416">
    <property type="entry name" value="PseudoU_synth_1"/>
    <property type="match status" value="2"/>
</dbReference>
<dbReference type="EMBL" id="PDYG01000011">
    <property type="protein sequence ID" value="PHU38340.1"/>
    <property type="molecule type" value="Genomic_DNA"/>
</dbReference>
<dbReference type="InterPro" id="IPR020103">
    <property type="entry name" value="PsdUridine_synth_cat_dom_sf"/>
</dbReference>
<feature type="domain" description="Pseudouridine synthase I TruA alpha/beta" evidence="8">
    <location>
        <begin position="7"/>
        <end position="101"/>
    </location>
</feature>
<evidence type="ECO:0000313" key="9">
    <source>
        <dbReference type="EMBL" id="PHU38340.1"/>
    </source>
</evidence>
<dbReference type="GO" id="GO:0031119">
    <property type="term" value="P:tRNA pseudouridine synthesis"/>
    <property type="evidence" value="ECO:0007669"/>
    <property type="project" value="UniProtKB-UniRule"/>
</dbReference>
<dbReference type="SUPFAM" id="SSF55120">
    <property type="entry name" value="Pseudouridine synthase"/>
    <property type="match status" value="1"/>
</dbReference>
<dbReference type="InterPro" id="IPR001406">
    <property type="entry name" value="PsdUridine_synth_TruA"/>
</dbReference>
<evidence type="ECO:0000259" key="8">
    <source>
        <dbReference type="Pfam" id="PF01416"/>
    </source>
</evidence>
<dbReference type="RefSeq" id="WP_099385648.1">
    <property type="nucleotide sequence ID" value="NZ_JANSWH010000081.1"/>
</dbReference>
<reference evidence="9 10" key="2">
    <citation type="submission" date="2017-10" db="EMBL/GenBank/DDBJ databases">
        <authorList>
            <person name="Banno H."/>
            <person name="Chua N.-H."/>
        </authorList>
    </citation>
    <scope>NUCLEOTIDE SEQUENCE [LARGE SCALE GENOMIC DNA]</scope>
    <source>
        <strain evidence="9 10">JK623</strain>
    </source>
</reference>
<dbReference type="CDD" id="cd02570">
    <property type="entry name" value="PseudoU_synth_EcTruA"/>
    <property type="match status" value="1"/>
</dbReference>
<reference evidence="9 10" key="1">
    <citation type="submission" date="2017-10" db="EMBL/GenBank/DDBJ databases">
        <title>Resolving the taxonomy of Roseburia spp., Eubacterium rectale and Agathobacter spp. through phylogenomic analysis.</title>
        <authorList>
            <person name="Sheridan P.O."/>
            <person name="Walker A.W."/>
            <person name="Duncan S.H."/>
            <person name="Scott K.P."/>
            <person name="Toole P.W.O."/>
            <person name="Luis P."/>
            <person name="Flint H.J."/>
        </authorList>
    </citation>
    <scope>NUCLEOTIDE SEQUENCE [LARGE SCALE GENOMIC DNA]</scope>
    <source>
        <strain evidence="9 10">JK623</strain>
    </source>
</reference>
<dbReference type="InterPro" id="IPR020095">
    <property type="entry name" value="PsdUridine_synth_TruA_C"/>
</dbReference>
<dbReference type="InterPro" id="IPR020097">
    <property type="entry name" value="PsdUridine_synth_TruA_a/b_dom"/>
</dbReference>
<dbReference type="AlphaFoldDB" id="A0A2G3E596"/>
<comment type="caution">
    <text evidence="4">Lacks conserved residue(s) required for the propagation of feature annotation.</text>
</comment>
<sequence>MKNYKMIIQYDGTRYSGWQAQKDTPDTIEGKIENVLTHLFEEPITITGSGRTDAGVHALGQVANFHALDMPCDTIHDYLNAHLPKDIAVCSVEEVPERFHSRLSAIGKTYLYRIHTSPVSDVFARKFYYDYQTPLDIARMRKAASYLIGTHDFKSFCANKRMKKSTVRRIDDIVITPSDSELVIAYTGNGFLMNMVRILTGTLIEVGDGRRDPDSIPDILAALDREAAGYTAPPQGLYLKEVYYD</sequence>
<feature type="domain" description="Pseudouridine synthase I TruA alpha/beta" evidence="8">
    <location>
        <begin position="143"/>
        <end position="245"/>
    </location>
</feature>
<evidence type="ECO:0000256" key="1">
    <source>
        <dbReference type="ARBA" id="ARBA00009375"/>
    </source>
</evidence>
<dbReference type="FunFam" id="3.30.70.580:FF:000001">
    <property type="entry name" value="tRNA pseudouridine synthase A"/>
    <property type="match status" value="1"/>
</dbReference>
<organism evidence="9 10">
    <name type="scientific">Agathobacter ruminis</name>
    <dbReference type="NCBI Taxonomy" id="1712665"/>
    <lineage>
        <taxon>Bacteria</taxon>
        <taxon>Bacillati</taxon>
        <taxon>Bacillota</taxon>
        <taxon>Clostridia</taxon>
        <taxon>Lachnospirales</taxon>
        <taxon>Lachnospiraceae</taxon>
        <taxon>Agathobacter</taxon>
    </lineage>
</organism>
<keyword evidence="2 4" id="KW-0819">tRNA processing</keyword>
<protein>
    <recommendedName>
        <fullName evidence="4">tRNA pseudouridine synthase A</fullName>
        <ecNumber evidence="4">5.4.99.12</ecNumber>
    </recommendedName>
    <alternativeName>
        <fullName evidence="4">tRNA pseudouridine(38-40) synthase</fullName>
    </alternativeName>
    <alternativeName>
        <fullName evidence="4">tRNA pseudouridylate synthase I</fullName>
    </alternativeName>
    <alternativeName>
        <fullName evidence="4">tRNA-uridine isomerase I</fullName>
    </alternativeName>
</protein>
<evidence type="ECO:0000256" key="4">
    <source>
        <dbReference type="HAMAP-Rule" id="MF_00171"/>
    </source>
</evidence>
<evidence type="ECO:0000256" key="7">
    <source>
        <dbReference type="RuleBase" id="RU003792"/>
    </source>
</evidence>
<evidence type="ECO:0000256" key="2">
    <source>
        <dbReference type="ARBA" id="ARBA00022694"/>
    </source>
</evidence>
<dbReference type="GO" id="GO:0160147">
    <property type="term" value="F:tRNA pseudouridine(38-40) synthase activity"/>
    <property type="evidence" value="ECO:0007669"/>
    <property type="project" value="UniProtKB-EC"/>
</dbReference>
<comment type="catalytic activity">
    <reaction evidence="4 7">
        <text>uridine(38/39/40) in tRNA = pseudouridine(38/39/40) in tRNA</text>
        <dbReference type="Rhea" id="RHEA:22376"/>
        <dbReference type="Rhea" id="RHEA-COMP:10085"/>
        <dbReference type="Rhea" id="RHEA-COMP:10087"/>
        <dbReference type="ChEBI" id="CHEBI:65314"/>
        <dbReference type="ChEBI" id="CHEBI:65315"/>
        <dbReference type="EC" id="5.4.99.12"/>
    </reaction>
</comment>
<dbReference type="Gene3D" id="3.30.70.580">
    <property type="entry name" value="Pseudouridine synthase I, catalytic domain, N-terminal subdomain"/>
    <property type="match status" value="1"/>
</dbReference>
<dbReference type="HAMAP" id="MF_00171">
    <property type="entry name" value="TruA"/>
    <property type="match status" value="1"/>
</dbReference>
<gene>
    <name evidence="4" type="primary">truA</name>
    <name evidence="9" type="ORF">CSX02_03410</name>
</gene>
<name>A0A2G3E596_9FIRM</name>
<dbReference type="EC" id="5.4.99.12" evidence="4"/>
<evidence type="ECO:0000256" key="3">
    <source>
        <dbReference type="ARBA" id="ARBA00023235"/>
    </source>
</evidence>
<dbReference type="Gene3D" id="3.30.70.660">
    <property type="entry name" value="Pseudouridine synthase I, catalytic domain, C-terminal subdomain"/>
    <property type="match status" value="1"/>
</dbReference>
<comment type="function">
    <text evidence="4">Formation of pseudouridine at positions 38, 39 and 40 in the anticodon stem and loop of transfer RNAs.</text>
</comment>
<proteinExistence type="inferred from homology"/>
<evidence type="ECO:0000256" key="6">
    <source>
        <dbReference type="PIRSR" id="PIRSR001430-2"/>
    </source>
</evidence>
<dbReference type="GO" id="GO:0003723">
    <property type="term" value="F:RNA binding"/>
    <property type="evidence" value="ECO:0007669"/>
    <property type="project" value="InterPro"/>
</dbReference>
<feature type="binding site" evidence="4 6">
    <location>
        <position position="110"/>
    </location>
    <ligand>
        <name>substrate</name>
    </ligand>
</feature>
<dbReference type="PANTHER" id="PTHR11142">
    <property type="entry name" value="PSEUDOURIDYLATE SYNTHASE"/>
    <property type="match status" value="1"/>
</dbReference>
<evidence type="ECO:0000313" key="10">
    <source>
        <dbReference type="Proteomes" id="UP000224563"/>
    </source>
</evidence>
<dbReference type="InterPro" id="IPR020094">
    <property type="entry name" value="TruA/RsuA/RluB/E/F_N"/>
</dbReference>
<dbReference type="NCBIfam" id="TIGR00071">
    <property type="entry name" value="hisT_truA"/>
    <property type="match status" value="1"/>
</dbReference>
<keyword evidence="10" id="KW-1185">Reference proteome</keyword>
<comment type="caution">
    <text evidence="9">The sequence shown here is derived from an EMBL/GenBank/DDBJ whole genome shotgun (WGS) entry which is preliminary data.</text>
</comment>
<dbReference type="PIRSF" id="PIRSF001430">
    <property type="entry name" value="tRNA_psdUrid_synth"/>
    <property type="match status" value="1"/>
</dbReference>
<evidence type="ECO:0000256" key="5">
    <source>
        <dbReference type="PIRSR" id="PIRSR001430-1"/>
    </source>
</evidence>